<evidence type="ECO:0000313" key="2">
    <source>
        <dbReference type="EMBL" id="ACH63688.1"/>
    </source>
</evidence>
<accession>B5ETC0</accession>
<dbReference type="KEGG" id="vfm:VFMJ11_A0384"/>
<gene>
    <name evidence="2" type="ordered locus">VFMJ11_A0384</name>
</gene>
<keyword evidence="1" id="KW-1133">Transmembrane helix</keyword>
<reference evidence="2 3" key="2">
    <citation type="journal article" date="2009" name="Nature">
        <title>A single regulatory gene is sufficient to alter bacterial host range.</title>
        <authorList>
            <person name="Mandel M.J."/>
            <person name="Wollenberg M.S."/>
            <person name="Stabb E.V."/>
            <person name="Visick K.L."/>
            <person name="Ruby E.G."/>
        </authorList>
    </citation>
    <scope>NUCLEOTIDE SEQUENCE [LARGE SCALE GENOMIC DNA]</scope>
    <source>
        <strain evidence="2 3">MJ11</strain>
    </source>
</reference>
<dbReference type="HOGENOM" id="CLU_3190452_0_0_6"/>
<feature type="transmembrane region" description="Helical" evidence="1">
    <location>
        <begin position="14"/>
        <end position="38"/>
    </location>
</feature>
<reference evidence="3" key="1">
    <citation type="submission" date="2008-08" db="EMBL/GenBank/DDBJ databases">
        <title>Complete sequence of Vibrio fischeri strain MJ11.</title>
        <authorList>
            <person name="Mandel M.J."/>
            <person name="Stabb E.V."/>
            <person name="Ruby E.G."/>
            <person name="Ferriera S."/>
            <person name="Johnson J."/>
            <person name="Kravitz S."/>
            <person name="Beeson K."/>
            <person name="Sutton G."/>
            <person name="Rogers Y.-H."/>
            <person name="Friedman R."/>
            <person name="Frazier M."/>
            <person name="Venter J.C."/>
        </authorList>
    </citation>
    <scope>NUCLEOTIDE SEQUENCE [LARGE SCALE GENOMIC DNA]</scope>
    <source>
        <strain evidence="3">MJ11</strain>
    </source>
</reference>
<dbReference type="EMBL" id="CP001133">
    <property type="protein sequence ID" value="ACH63688.1"/>
    <property type="molecule type" value="Genomic_DNA"/>
</dbReference>
<dbReference type="AlphaFoldDB" id="B5ETC0"/>
<keyword evidence="1" id="KW-0472">Membrane</keyword>
<keyword evidence="1" id="KW-0812">Transmembrane</keyword>
<evidence type="ECO:0000256" key="1">
    <source>
        <dbReference type="SAM" id="Phobius"/>
    </source>
</evidence>
<name>B5ETC0_ALIFM</name>
<dbReference type="Proteomes" id="UP000001857">
    <property type="component" value="Chromosome II"/>
</dbReference>
<proteinExistence type="predicted"/>
<sequence length="46" mass="5308">MEGFGYGYKPIPPYFLALNVVSDTVLLLFYYGVAWFTYSGNNHLRL</sequence>
<organism evidence="2 3">
    <name type="scientific">Aliivibrio fischeri (strain MJ11)</name>
    <name type="common">Vibrio fischeri</name>
    <dbReference type="NCBI Taxonomy" id="388396"/>
    <lineage>
        <taxon>Bacteria</taxon>
        <taxon>Pseudomonadati</taxon>
        <taxon>Pseudomonadota</taxon>
        <taxon>Gammaproteobacteria</taxon>
        <taxon>Vibrionales</taxon>
        <taxon>Vibrionaceae</taxon>
        <taxon>Aliivibrio</taxon>
    </lineage>
</organism>
<evidence type="ECO:0000313" key="3">
    <source>
        <dbReference type="Proteomes" id="UP000001857"/>
    </source>
</evidence>
<protein>
    <submittedName>
        <fullName evidence="2">Uncharacterized protein</fullName>
    </submittedName>
</protein>